<reference evidence="1" key="1">
    <citation type="submission" date="2023-06" db="EMBL/GenBank/DDBJ databases">
        <title>Genome-scale phylogeny and comparative genomics of the fungal order Sordariales.</title>
        <authorList>
            <consortium name="Lawrence Berkeley National Laboratory"/>
            <person name="Hensen N."/>
            <person name="Bonometti L."/>
            <person name="Westerberg I."/>
            <person name="Brannstrom I.O."/>
            <person name="Guillou S."/>
            <person name="Cros-Aarteil S."/>
            <person name="Calhoun S."/>
            <person name="Haridas S."/>
            <person name="Kuo A."/>
            <person name="Mondo S."/>
            <person name="Pangilinan J."/>
            <person name="Riley R."/>
            <person name="Labutti K."/>
            <person name="Andreopoulos B."/>
            <person name="Lipzen A."/>
            <person name="Chen C."/>
            <person name="Yanf M."/>
            <person name="Daum C."/>
            <person name="Ng V."/>
            <person name="Clum A."/>
            <person name="Steindorff A."/>
            <person name="Ohm R."/>
            <person name="Martin F."/>
            <person name="Silar P."/>
            <person name="Natvig D."/>
            <person name="Lalanne C."/>
            <person name="Gautier V."/>
            <person name="Ament-Velasquez S.L."/>
            <person name="Kruys A."/>
            <person name="Hutchinson M.I."/>
            <person name="Powell A.J."/>
            <person name="Barry K."/>
            <person name="Miller A.N."/>
            <person name="Grigoriev I.V."/>
            <person name="Debuchy R."/>
            <person name="Gladieux P."/>
            <person name="Thoren M.H."/>
            <person name="Johannesson H."/>
        </authorList>
    </citation>
    <scope>NUCLEOTIDE SEQUENCE</scope>
    <source>
        <strain evidence="1">PSN4</strain>
    </source>
</reference>
<dbReference type="SUPFAM" id="SSF49503">
    <property type="entry name" value="Cupredoxins"/>
    <property type="match status" value="2"/>
</dbReference>
<dbReference type="EMBL" id="MU839833">
    <property type="protein sequence ID" value="KAK1755488.1"/>
    <property type="molecule type" value="Genomic_DNA"/>
</dbReference>
<dbReference type="InterPro" id="IPR008972">
    <property type="entry name" value="Cupredoxin"/>
</dbReference>
<gene>
    <name evidence="1" type="ORF">QBC47DRAFT_267340</name>
</gene>
<organism evidence="1 2">
    <name type="scientific">Echria macrotheca</name>
    <dbReference type="NCBI Taxonomy" id="438768"/>
    <lineage>
        <taxon>Eukaryota</taxon>
        <taxon>Fungi</taxon>
        <taxon>Dikarya</taxon>
        <taxon>Ascomycota</taxon>
        <taxon>Pezizomycotina</taxon>
        <taxon>Sordariomycetes</taxon>
        <taxon>Sordariomycetidae</taxon>
        <taxon>Sordariales</taxon>
        <taxon>Schizotheciaceae</taxon>
        <taxon>Echria</taxon>
    </lineage>
</organism>
<protein>
    <submittedName>
        <fullName evidence="1">Cupredoxin</fullName>
    </submittedName>
</protein>
<feature type="non-terminal residue" evidence="1">
    <location>
        <position position="311"/>
    </location>
</feature>
<dbReference type="AlphaFoldDB" id="A0AAJ0F9L2"/>
<evidence type="ECO:0000313" key="1">
    <source>
        <dbReference type="EMBL" id="KAK1755488.1"/>
    </source>
</evidence>
<dbReference type="PANTHER" id="PTHR34883:SF15">
    <property type="entry name" value="EXTRACELLULAR SERINE-RICH PROTEIN"/>
    <property type="match status" value="1"/>
</dbReference>
<keyword evidence="2" id="KW-1185">Reference proteome</keyword>
<comment type="caution">
    <text evidence="1">The sequence shown here is derived from an EMBL/GenBank/DDBJ whole genome shotgun (WGS) entry which is preliminary data.</text>
</comment>
<sequence>AILPLSLLASAASAAHFDVTVGKGGQLKFNPETIDAHKGDTITYNFFAKNHSVIQSSFDKPCVPIPGGGIFSGFVPTADPDVASRTTFTIEVKDETPIWIYCGQTVGNHCQNGMVHAINAPKTGNTFDAFKQLAAKAPPPSISPPGGPTGGVRKTTVDVGLNGTLTYTPNDIVEIPGTIVEFKFNPKNHTVTQSSFAKPCFPLSDSSFSSGFVSTSQSDVASFFIEIKDTTPIWFYCGQVNGNHCQMGMAGGINAPRTGNTVAAFIELAKKAPPPSVIPPKAPIGGLLVVKDIVIKKDNLNGGNAIDVDAI</sequence>
<dbReference type="Proteomes" id="UP001239445">
    <property type="component" value="Unassembled WGS sequence"/>
</dbReference>
<name>A0AAJ0F9L2_9PEZI</name>
<dbReference type="CDD" id="cd00920">
    <property type="entry name" value="Cupredoxin"/>
    <property type="match status" value="1"/>
</dbReference>
<dbReference type="InterPro" id="IPR052953">
    <property type="entry name" value="Ser-rich/MCO-related"/>
</dbReference>
<evidence type="ECO:0000313" key="2">
    <source>
        <dbReference type="Proteomes" id="UP001239445"/>
    </source>
</evidence>
<dbReference type="Gene3D" id="2.60.40.420">
    <property type="entry name" value="Cupredoxins - blue copper proteins"/>
    <property type="match status" value="2"/>
</dbReference>
<accession>A0AAJ0F9L2</accession>
<dbReference type="PANTHER" id="PTHR34883">
    <property type="entry name" value="SERINE-RICH PROTEIN, PUTATIVE-RELATED-RELATED"/>
    <property type="match status" value="1"/>
</dbReference>
<proteinExistence type="predicted"/>
<feature type="non-terminal residue" evidence="1">
    <location>
        <position position="1"/>
    </location>
</feature>